<comment type="caution">
    <text evidence="1">The sequence shown here is derived from an EMBL/GenBank/DDBJ whole genome shotgun (WGS) entry which is preliminary data.</text>
</comment>
<organism evidence="1 2">
    <name type="scientific">Leptospira borgpetersenii serovar Hardjo-bovis str. Sponselee</name>
    <dbReference type="NCBI Taxonomy" id="1303729"/>
    <lineage>
        <taxon>Bacteria</taxon>
        <taxon>Pseudomonadati</taxon>
        <taxon>Spirochaetota</taxon>
        <taxon>Spirochaetia</taxon>
        <taxon>Leptospirales</taxon>
        <taxon>Leptospiraceae</taxon>
        <taxon>Leptospira</taxon>
    </lineage>
</organism>
<dbReference type="PATRIC" id="fig|1218567.3.peg.3209"/>
<dbReference type="Proteomes" id="UP000011873">
    <property type="component" value="Unassembled WGS sequence"/>
</dbReference>
<evidence type="ECO:0000313" key="1">
    <source>
        <dbReference type="EMBL" id="EMJ79732.1"/>
    </source>
</evidence>
<gene>
    <name evidence="1" type="ORF">LEP1GSC016_1686</name>
</gene>
<dbReference type="EMBL" id="ANMU01000123">
    <property type="protein sequence ID" value="EMJ79732.1"/>
    <property type="molecule type" value="Genomic_DNA"/>
</dbReference>
<dbReference type="RefSeq" id="WP_017859524.1">
    <property type="nucleotide sequence ID" value="NZ_ANMU01000123.1"/>
</dbReference>
<proteinExistence type="predicted"/>
<sequence>MSLTSVLLLGCMRMIPEMNGDFCKDIEVLTKLVESGIVGFFEEEFYF</sequence>
<accession>M6BJ19</accession>
<evidence type="ECO:0000313" key="2">
    <source>
        <dbReference type="Proteomes" id="UP000011873"/>
    </source>
</evidence>
<protein>
    <submittedName>
        <fullName evidence="1">Uncharacterized protein</fullName>
    </submittedName>
</protein>
<name>M6BJ19_LEPBO</name>
<dbReference type="AlphaFoldDB" id="M6BJ19"/>
<reference evidence="1 2" key="1">
    <citation type="submission" date="2013-01" db="EMBL/GenBank/DDBJ databases">
        <authorList>
            <person name="Harkins D.M."/>
            <person name="Durkin A.S."/>
            <person name="Brinkac L.M."/>
            <person name="Haft D.H."/>
            <person name="Selengut J.D."/>
            <person name="Sanka R."/>
            <person name="DePew J."/>
            <person name="Purushe J."/>
            <person name="Galloway R.L."/>
            <person name="Vinetz J.M."/>
            <person name="Sutton G.G."/>
            <person name="Nierman W.C."/>
            <person name="Fouts D.E."/>
        </authorList>
    </citation>
    <scope>NUCLEOTIDE SEQUENCE [LARGE SCALE GENOMIC DNA]</scope>
    <source>
        <strain evidence="1 2">Sponselee CDC</strain>
    </source>
</reference>